<accession>A0ABT0TMG3</accession>
<sequence length="95" mass="10868">MSNYSLLSEYSYTKINNSQFQITFKIPDNCFYNLVCVSGKYTIEIKLNPGETTPSTVFIEETEIVNMISDSLNFKFEQYESAKTIIKKPSGILTD</sequence>
<dbReference type="Proteomes" id="UP001317191">
    <property type="component" value="Unassembled WGS sequence"/>
</dbReference>
<evidence type="ECO:0000313" key="1">
    <source>
        <dbReference type="EMBL" id="MCL9808683.1"/>
    </source>
</evidence>
<comment type="caution">
    <text evidence="1">The sequence shown here is derived from an EMBL/GenBank/DDBJ whole genome shotgun (WGS) entry which is preliminary data.</text>
</comment>
<evidence type="ECO:0000313" key="2">
    <source>
        <dbReference type="Proteomes" id="UP001317191"/>
    </source>
</evidence>
<organism evidence="1 2">
    <name type="scientific">Flavobacterium luminosum</name>
    <dbReference type="NCBI Taxonomy" id="2949086"/>
    <lineage>
        <taxon>Bacteria</taxon>
        <taxon>Pseudomonadati</taxon>
        <taxon>Bacteroidota</taxon>
        <taxon>Flavobacteriia</taxon>
        <taxon>Flavobacteriales</taxon>
        <taxon>Flavobacteriaceae</taxon>
        <taxon>Flavobacterium</taxon>
    </lineage>
</organism>
<keyword evidence="2" id="KW-1185">Reference proteome</keyword>
<dbReference type="EMBL" id="JAMLJM010000002">
    <property type="protein sequence ID" value="MCL9808683.1"/>
    <property type="molecule type" value="Genomic_DNA"/>
</dbReference>
<gene>
    <name evidence="1" type="ORF">NAT50_04850</name>
</gene>
<reference evidence="1 2" key="1">
    <citation type="submission" date="2022-05" db="EMBL/GenBank/DDBJ databases">
        <title>Flavobacterium sp., isolated from activated sludge.</title>
        <authorList>
            <person name="Ran Q."/>
        </authorList>
    </citation>
    <scope>NUCLEOTIDE SEQUENCE [LARGE SCALE GENOMIC DNA]</scope>
    <source>
        <strain evidence="1 2">HXWNR70</strain>
    </source>
</reference>
<dbReference type="RefSeq" id="WP_250591979.1">
    <property type="nucleotide sequence ID" value="NZ_JAMLJM010000002.1"/>
</dbReference>
<protein>
    <submittedName>
        <fullName evidence="1">Uncharacterized protein</fullName>
    </submittedName>
</protein>
<name>A0ABT0TMG3_9FLAO</name>
<proteinExistence type="predicted"/>